<sequence>MEDQIVGAVETVGGVVEQAVDQAVHHGDHMVSIAIAVAIAALLGLGFMRLKQPPLVGFILAGLALGPTGLGVISTSENVSLLAEMGVIILLFFIGMELSIKAFILSLKQAVLVAAGQLVAAMVLAAVLAFMLGASPAETLILGFIIALSSTVVAMKMLDEMGELRQAPGRVAVGVLIAQDLAVVPMLILVSSLGGESFELGDVVFKVVVAVALLAGLLWWFGRHPKLKLPFAEAIEDNVDLLAIGSLALCFSAAALSGLAGLSPVYGAFLAGIIVGNSTLRSRVIPVIEPIQSILLVVFFLSIGLLIDLDFILENVWLVLAAAFLVVAMKTALNIFLLRITGSDPKTALLAGLSMAQIGEFSFVLAAAGFASGAFGSDIYRLAIAVTAISLLVSPVWFNLMERVEEIANEGLGSYKEALAQAYEGELDGVENVVWAGRARYRAVRFALYQRRVRRAVLKETANGGAGPETVTTDEQMLVVELSDMPDAHPDATGTAAPPPSINQAATGPLDGQAQVKPEQPKAAPAKRRKTSKPAE</sequence>
<evidence type="ECO:0000256" key="2">
    <source>
        <dbReference type="ARBA" id="ARBA00005551"/>
    </source>
</evidence>
<accession>A0ABT3YJH3</accession>
<name>A0ABT3YJH3_9HYPH</name>
<proteinExistence type="inferred from homology"/>
<feature type="domain" description="Cation/H+ exchanger transmembrane" evidence="9">
    <location>
        <begin position="38"/>
        <end position="398"/>
    </location>
</feature>
<evidence type="ECO:0000256" key="8">
    <source>
        <dbReference type="SAM" id="Phobius"/>
    </source>
</evidence>
<feature type="compositionally biased region" description="Basic residues" evidence="7">
    <location>
        <begin position="525"/>
        <end position="536"/>
    </location>
</feature>
<feature type="transmembrane region" description="Helical" evidence="8">
    <location>
        <begin position="30"/>
        <end position="48"/>
    </location>
</feature>
<dbReference type="InterPro" id="IPR006153">
    <property type="entry name" value="Cation/H_exchanger_TM"/>
</dbReference>
<keyword evidence="5 8" id="KW-1133">Transmembrane helix</keyword>
<reference evidence="10" key="1">
    <citation type="submission" date="2022-10" db="EMBL/GenBank/DDBJ databases">
        <title>Hoeflea sp. J2-29, isolated from marine algae.</title>
        <authorList>
            <person name="Kristyanto S."/>
            <person name="Kim J.M."/>
            <person name="Jeon C.O."/>
        </authorList>
    </citation>
    <scope>NUCLEOTIDE SEQUENCE</scope>
    <source>
        <strain evidence="10">J2-29</strain>
    </source>
</reference>
<feature type="transmembrane region" description="Helical" evidence="8">
    <location>
        <begin position="140"/>
        <end position="159"/>
    </location>
</feature>
<dbReference type="EMBL" id="JAOVZQ010000001">
    <property type="protein sequence ID" value="MCY0096054.1"/>
    <property type="molecule type" value="Genomic_DNA"/>
</dbReference>
<protein>
    <submittedName>
        <fullName evidence="10">Cation:proton antiporter</fullName>
    </submittedName>
</protein>
<organism evidence="10 11">
    <name type="scientific">Hoeflea ulvae</name>
    <dbReference type="NCBI Taxonomy" id="2983764"/>
    <lineage>
        <taxon>Bacteria</taxon>
        <taxon>Pseudomonadati</taxon>
        <taxon>Pseudomonadota</taxon>
        <taxon>Alphaproteobacteria</taxon>
        <taxon>Hyphomicrobiales</taxon>
        <taxon>Rhizobiaceae</taxon>
        <taxon>Hoeflea</taxon>
    </lineage>
</organism>
<evidence type="ECO:0000313" key="11">
    <source>
        <dbReference type="Proteomes" id="UP001081283"/>
    </source>
</evidence>
<feature type="transmembrane region" description="Helical" evidence="8">
    <location>
        <begin position="294"/>
        <end position="312"/>
    </location>
</feature>
<feature type="transmembrane region" description="Helical" evidence="8">
    <location>
        <begin position="171"/>
        <end position="191"/>
    </location>
</feature>
<comment type="subcellular location">
    <subcellularLocation>
        <location evidence="1">Membrane</location>
        <topology evidence="1">Multi-pass membrane protein</topology>
    </subcellularLocation>
</comment>
<evidence type="ECO:0000256" key="7">
    <source>
        <dbReference type="SAM" id="MobiDB-lite"/>
    </source>
</evidence>
<evidence type="ECO:0000256" key="1">
    <source>
        <dbReference type="ARBA" id="ARBA00004141"/>
    </source>
</evidence>
<dbReference type="PANTHER" id="PTHR42751">
    <property type="entry name" value="SODIUM/HYDROGEN EXCHANGER FAMILY/TRKA DOMAIN PROTEIN"/>
    <property type="match status" value="1"/>
</dbReference>
<dbReference type="PANTHER" id="PTHR42751:SF3">
    <property type="entry name" value="SODIUM_GLUTAMATE SYMPORTER"/>
    <property type="match status" value="1"/>
</dbReference>
<feature type="transmembrane region" description="Helical" evidence="8">
    <location>
        <begin position="79"/>
        <end position="98"/>
    </location>
</feature>
<evidence type="ECO:0000256" key="6">
    <source>
        <dbReference type="ARBA" id="ARBA00023136"/>
    </source>
</evidence>
<keyword evidence="6 8" id="KW-0472">Membrane</keyword>
<feature type="transmembrane region" description="Helical" evidence="8">
    <location>
        <begin position="318"/>
        <end position="337"/>
    </location>
</feature>
<gene>
    <name evidence="10" type="ORF">OEG82_18825</name>
</gene>
<evidence type="ECO:0000256" key="5">
    <source>
        <dbReference type="ARBA" id="ARBA00022989"/>
    </source>
</evidence>
<feature type="transmembrane region" description="Helical" evidence="8">
    <location>
        <begin position="203"/>
        <end position="221"/>
    </location>
</feature>
<evidence type="ECO:0000256" key="4">
    <source>
        <dbReference type="ARBA" id="ARBA00022692"/>
    </source>
</evidence>
<dbReference type="Proteomes" id="UP001081283">
    <property type="component" value="Unassembled WGS sequence"/>
</dbReference>
<evidence type="ECO:0000313" key="10">
    <source>
        <dbReference type="EMBL" id="MCY0096054.1"/>
    </source>
</evidence>
<evidence type="ECO:0000259" key="9">
    <source>
        <dbReference type="Pfam" id="PF00999"/>
    </source>
</evidence>
<dbReference type="RefSeq" id="WP_267613902.1">
    <property type="nucleotide sequence ID" value="NZ_JAOVZQ010000001.1"/>
</dbReference>
<dbReference type="Pfam" id="PF00999">
    <property type="entry name" value="Na_H_Exchanger"/>
    <property type="match status" value="1"/>
</dbReference>
<keyword evidence="11" id="KW-1185">Reference proteome</keyword>
<feature type="transmembrane region" description="Helical" evidence="8">
    <location>
        <begin position="55"/>
        <end position="73"/>
    </location>
</feature>
<feature type="transmembrane region" description="Helical" evidence="8">
    <location>
        <begin position="110"/>
        <end position="134"/>
    </location>
</feature>
<feature type="transmembrane region" description="Helical" evidence="8">
    <location>
        <begin position="379"/>
        <end position="398"/>
    </location>
</feature>
<comment type="caution">
    <text evidence="10">The sequence shown here is derived from an EMBL/GenBank/DDBJ whole genome shotgun (WGS) entry which is preliminary data.</text>
</comment>
<dbReference type="Gene3D" id="1.20.1530.20">
    <property type="match status" value="1"/>
</dbReference>
<feature type="region of interest" description="Disordered" evidence="7">
    <location>
        <begin position="485"/>
        <end position="536"/>
    </location>
</feature>
<feature type="transmembrane region" description="Helical" evidence="8">
    <location>
        <begin position="349"/>
        <end position="373"/>
    </location>
</feature>
<keyword evidence="3" id="KW-0813">Transport</keyword>
<evidence type="ECO:0000256" key="3">
    <source>
        <dbReference type="ARBA" id="ARBA00022448"/>
    </source>
</evidence>
<comment type="similarity">
    <text evidence="2">Belongs to the monovalent cation:proton antiporter 2 (CPA2) transporter (TC 2.A.37) family.</text>
</comment>
<keyword evidence="4 8" id="KW-0812">Transmembrane</keyword>
<dbReference type="InterPro" id="IPR038770">
    <property type="entry name" value="Na+/solute_symporter_sf"/>
</dbReference>